<dbReference type="RefSeq" id="WP_089297811.1">
    <property type="nucleotide sequence ID" value="NZ_BOMU01000100.1"/>
</dbReference>
<evidence type="ECO:0000256" key="1">
    <source>
        <dbReference type="SAM" id="MobiDB-lite"/>
    </source>
</evidence>
<proteinExistence type="predicted"/>
<gene>
    <name evidence="2" type="ORF">SAMN06264365_1225</name>
</gene>
<reference evidence="2 3" key="1">
    <citation type="submission" date="2017-06" db="EMBL/GenBank/DDBJ databases">
        <authorList>
            <person name="Kim H.J."/>
            <person name="Triplett B.A."/>
        </authorList>
    </citation>
    <scope>NUCLEOTIDE SEQUENCE [LARGE SCALE GENOMIC DNA]</scope>
    <source>
        <strain evidence="2 3">DSM 43151</strain>
    </source>
</reference>
<name>A0A239GPX0_9ACTN</name>
<dbReference type="OrthoDB" id="3298553at2"/>
<evidence type="ECO:0000313" key="2">
    <source>
        <dbReference type="EMBL" id="SNS70872.1"/>
    </source>
</evidence>
<protein>
    <submittedName>
        <fullName evidence="2">Uncharacterized protein</fullName>
    </submittedName>
</protein>
<accession>A0A239GPX0</accession>
<dbReference type="AlphaFoldDB" id="A0A239GPX0"/>
<feature type="region of interest" description="Disordered" evidence="1">
    <location>
        <begin position="52"/>
        <end position="80"/>
    </location>
</feature>
<organism evidence="2 3">
    <name type="scientific">Actinoplanes regularis</name>
    <dbReference type="NCBI Taxonomy" id="52697"/>
    <lineage>
        <taxon>Bacteria</taxon>
        <taxon>Bacillati</taxon>
        <taxon>Actinomycetota</taxon>
        <taxon>Actinomycetes</taxon>
        <taxon>Micromonosporales</taxon>
        <taxon>Micromonosporaceae</taxon>
        <taxon>Actinoplanes</taxon>
    </lineage>
</organism>
<dbReference type="Proteomes" id="UP000198415">
    <property type="component" value="Unassembled WGS sequence"/>
</dbReference>
<keyword evidence="3" id="KW-1185">Reference proteome</keyword>
<feature type="compositionally biased region" description="Basic and acidic residues" evidence="1">
    <location>
        <begin position="71"/>
        <end position="80"/>
    </location>
</feature>
<sequence>MIHVRPDVPNIDNTVNADNVHQRAERIAVPDFDYMSSPLVAMIDGIFRIDPEAPPLPRRRHRPNPQQYHKPTAEDVAHPF</sequence>
<evidence type="ECO:0000313" key="3">
    <source>
        <dbReference type="Proteomes" id="UP000198415"/>
    </source>
</evidence>
<dbReference type="EMBL" id="FZNR01000022">
    <property type="protein sequence ID" value="SNS70872.1"/>
    <property type="molecule type" value="Genomic_DNA"/>
</dbReference>